<protein>
    <submittedName>
        <fullName evidence="2">Uncharacterized protein</fullName>
    </submittedName>
</protein>
<keyword evidence="3" id="KW-1185">Reference proteome</keyword>
<dbReference type="Ensembl" id="ENSSLUT00000009002.1">
    <property type="protein sequence ID" value="ENSSLUP00000008719.1"/>
    <property type="gene ID" value="ENSSLUG00000004115.1"/>
</dbReference>
<feature type="region of interest" description="Disordered" evidence="1">
    <location>
        <begin position="57"/>
        <end position="93"/>
    </location>
</feature>
<organism evidence="2 3">
    <name type="scientific">Sander lucioperca</name>
    <name type="common">Pike-perch</name>
    <name type="synonym">Perca lucioperca</name>
    <dbReference type="NCBI Taxonomy" id="283035"/>
    <lineage>
        <taxon>Eukaryota</taxon>
        <taxon>Metazoa</taxon>
        <taxon>Chordata</taxon>
        <taxon>Craniata</taxon>
        <taxon>Vertebrata</taxon>
        <taxon>Euteleostomi</taxon>
        <taxon>Actinopterygii</taxon>
        <taxon>Neopterygii</taxon>
        <taxon>Teleostei</taxon>
        <taxon>Neoteleostei</taxon>
        <taxon>Acanthomorphata</taxon>
        <taxon>Eupercaria</taxon>
        <taxon>Perciformes</taxon>
        <taxon>Percoidei</taxon>
        <taxon>Percidae</taxon>
        <taxon>Luciopercinae</taxon>
        <taxon>Sander</taxon>
    </lineage>
</organism>
<reference evidence="2" key="2">
    <citation type="submission" date="2025-09" db="UniProtKB">
        <authorList>
            <consortium name="Ensembl"/>
        </authorList>
    </citation>
    <scope>IDENTIFICATION</scope>
</reference>
<proteinExistence type="predicted"/>
<dbReference type="AlphaFoldDB" id="A0A8C9XEA1"/>
<feature type="compositionally biased region" description="Polar residues" evidence="1">
    <location>
        <begin position="75"/>
        <end position="84"/>
    </location>
</feature>
<dbReference type="Proteomes" id="UP000694568">
    <property type="component" value="Unplaced"/>
</dbReference>
<evidence type="ECO:0000313" key="2">
    <source>
        <dbReference type="Ensembl" id="ENSSLUP00000008719.1"/>
    </source>
</evidence>
<evidence type="ECO:0000313" key="3">
    <source>
        <dbReference type="Proteomes" id="UP000694568"/>
    </source>
</evidence>
<sequence>MSIRGECNMRADVDRQLKFPLEITSTSLWPDIMHWSSTRKLGCLGLTEQNISEGWLPADEPCSQHNGTVGGASGRNASGRNAQQVDPPVHTPC</sequence>
<reference evidence="2" key="1">
    <citation type="submission" date="2025-08" db="UniProtKB">
        <authorList>
            <consortium name="Ensembl"/>
        </authorList>
    </citation>
    <scope>IDENTIFICATION</scope>
</reference>
<accession>A0A8C9XEA1</accession>
<name>A0A8C9XEA1_SANLU</name>
<evidence type="ECO:0000256" key="1">
    <source>
        <dbReference type="SAM" id="MobiDB-lite"/>
    </source>
</evidence>